<protein>
    <submittedName>
        <fullName evidence="2">Uncharacterized protein</fullName>
    </submittedName>
</protein>
<evidence type="ECO:0000256" key="1">
    <source>
        <dbReference type="SAM" id="Phobius"/>
    </source>
</evidence>
<evidence type="ECO:0000313" key="2">
    <source>
        <dbReference type="EMBL" id="OHV97736.1"/>
    </source>
</evidence>
<sequence>MATSNMQLKQERLDALFEECQQHVFSQIIGPFGLSPAMFADKAGGNVTTVQNFEKGIVATESDKALHDSLTEAYDRSKYELSQKEWAVKRDERIARGVDEYTNEALSAKPELDHFIPIKEVATNAKMHLALGEVKDGKVSVEKIKALVNDDVNLAVTDISINRSKKDHDAKEWSEKASTADAEKSNAERFAIDPDAVAKKHAESKEKFDGETNSAMFKKQGGELLKTGGKQALTMGLRQSLGILLTELVNGLFNEFKIMIKEGFALAENMLADIGERLGRVARSVTKKLPDAFSALFEGGASGFMSNLLTFVINSFVSTGEKLVRVIRDGLLGLFKAFKLIAFPPRHISQSDAAQQGLKILTTVVITSLGVMIEQSAITFMATIPFLKPLADIVAPVLVGIMVGLLSAVVAYQIDRLFDACTNAGDERRLDELIEDSQRMEAFATAMEEQIGFSLANLNNYATSIELYQDIGASFGSASNDANLMRLSLEASNTEMALQIESTTATVAYIESSQLEIERFLKHM</sequence>
<gene>
    <name evidence="2" type="ORF">AKG95_11340</name>
</gene>
<comment type="caution">
    <text evidence="2">The sequence shown here is derived from an EMBL/GenBank/DDBJ whole genome shotgun (WGS) entry which is preliminary data.</text>
</comment>
<feature type="transmembrane region" description="Helical" evidence="1">
    <location>
        <begin position="393"/>
        <end position="412"/>
    </location>
</feature>
<keyword evidence="1" id="KW-1133">Transmembrane helix</keyword>
<keyword evidence="1" id="KW-0472">Membrane</keyword>
<dbReference type="Proteomes" id="UP000179840">
    <property type="component" value="Unassembled WGS sequence"/>
</dbReference>
<proteinExistence type="predicted"/>
<organism evidence="2 3">
    <name type="scientific">Janthinobacterium lividum</name>
    <dbReference type="NCBI Taxonomy" id="29581"/>
    <lineage>
        <taxon>Bacteria</taxon>
        <taxon>Pseudomonadati</taxon>
        <taxon>Pseudomonadota</taxon>
        <taxon>Betaproteobacteria</taxon>
        <taxon>Burkholderiales</taxon>
        <taxon>Oxalobacteraceae</taxon>
        <taxon>Janthinobacterium</taxon>
    </lineage>
</organism>
<name>A0A1S1UBR5_9BURK</name>
<dbReference type="EMBL" id="LFKP01000005">
    <property type="protein sequence ID" value="OHV97736.1"/>
    <property type="molecule type" value="Genomic_DNA"/>
</dbReference>
<reference evidence="2 3" key="1">
    <citation type="submission" date="2015-06" db="EMBL/GenBank/DDBJ databases">
        <title>Draft genome sequencing of a biphenyl-degrading bacterium, Janthinobacterium lividum MEG1.</title>
        <authorList>
            <person name="Shimodaira J."/>
            <person name="Hatta T."/>
        </authorList>
    </citation>
    <scope>NUCLEOTIDE SEQUENCE [LARGE SCALE GENOMIC DNA]</scope>
    <source>
        <strain evidence="2 3">MEG1</strain>
    </source>
</reference>
<accession>A0A1S1UBR5</accession>
<dbReference type="AlphaFoldDB" id="A0A1S1UBR5"/>
<evidence type="ECO:0000313" key="3">
    <source>
        <dbReference type="Proteomes" id="UP000179840"/>
    </source>
</evidence>
<dbReference type="RefSeq" id="WP_071076900.1">
    <property type="nucleotide sequence ID" value="NZ_LFKP01000005.1"/>
</dbReference>
<keyword evidence="1" id="KW-0812">Transmembrane</keyword>